<keyword evidence="9" id="KW-0408">Iron</keyword>
<comment type="similarity">
    <text evidence="3">Belongs to the cytochrome P450 family.</text>
</comment>
<keyword evidence="6" id="KW-0479">Metal-binding</keyword>
<evidence type="ECO:0000256" key="2">
    <source>
        <dbReference type="ARBA" id="ARBA00004167"/>
    </source>
</evidence>
<dbReference type="PANTHER" id="PTHR46300:SF2">
    <property type="entry name" value="CYTOCHROME P450 MONOOXYGENASE ALNH-RELATED"/>
    <property type="match status" value="1"/>
</dbReference>
<proteinExistence type="inferred from homology"/>
<evidence type="ECO:0000256" key="6">
    <source>
        <dbReference type="ARBA" id="ARBA00022723"/>
    </source>
</evidence>
<reference evidence="12 13" key="1">
    <citation type="submission" date="2024-01" db="EMBL/GenBank/DDBJ databases">
        <title>A draft genome for the cacao thread blight pathogen Marasmiellus scandens.</title>
        <authorList>
            <person name="Baruah I.K."/>
            <person name="Leung J."/>
            <person name="Bukari Y."/>
            <person name="Amoako-Attah I."/>
            <person name="Meinhardt L.W."/>
            <person name="Bailey B.A."/>
            <person name="Cohen S.P."/>
        </authorList>
    </citation>
    <scope>NUCLEOTIDE SEQUENCE [LARGE SCALE GENOMIC DNA]</scope>
    <source>
        <strain evidence="12 13">GH-19</strain>
    </source>
</reference>
<keyword evidence="11" id="KW-0472">Membrane</keyword>
<comment type="cofactor">
    <cofactor evidence="1">
        <name>heme</name>
        <dbReference type="ChEBI" id="CHEBI:30413"/>
    </cofactor>
</comment>
<evidence type="ECO:0000256" key="3">
    <source>
        <dbReference type="ARBA" id="ARBA00010617"/>
    </source>
</evidence>
<dbReference type="Gene3D" id="1.10.630.10">
    <property type="entry name" value="Cytochrome P450"/>
    <property type="match status" value="1"/>
</dbReference>
<evidence type="ECO:0000256" key="11">
    <source>
        <dbReference type="ARBA" id="ARBA00023136"/>
    </source>
</evidence>
<keyword evidence="5" id="KW-0812">Transmembrane</keyword>
<evidence type="ECO:0000256" key="5">
    <source>
        <dbReference type="ARBA" id="ARBA00022692"/>
    </source>
</evidence>
<evidence type="ECO:0008006" key="14">
    <source>
        <dbReference type="Google" id="ProtNLM"/>
    </source>
</evidence>
<organism evidence="12 13">
    <name type="scientific">Marasmiellus scandens</name>
    <dbReference type="NCBI Taxonomy" id="2682957"/>
    <lineage>
        <taxon>Eukaryota</taxon>
        <taxon>Fungi</taxon>
        <taxon>Dikarya</taxon>
        <taxon>Basidiomycota</taxon>
        <taxon>Agaricomycotina</taxon>
        <taxon>Agaricomycetes</taxon>
        <taxon>Agaricomycetidae</taxon>
        <taxon>Agaricales</taxon>
        <taxon>Marasmiineae</taxon>
        <taxon>Omphalotaceae</taxon>
        <taxon>Marasmiellus</taxon>
    </lineage>
</organism>
<dbReference type="PANTHER" id="PTHR46300">
    <property type="entry name" value="P450, PUTATIVE (EUROFUNG)-RELATED-RELATED"/>
    <property type="match status" value="1"/>
</dbReference>
<comment type="caution">
    <text evidence="12">The sequence shown here is derived from an EMBL/GenBank/DDBJ whole genome shotgun (WGS) entry which is preliminary data.</text>
</comment>
<dbReference type="SUPFAM" id="SSF48264">
    <property type="entry name" value="Cytochrome P450"/>
    <property type="match status" value="1"/>
</dbReference>
<evidence type="ECO:0000256" key="1">
    <source>
        <dbReference type="ARBA" id="ARBA00001971"/>
    </source>
</evidence>
<keyword evidence="13" id="KW-1185">Reference proteome</keyword>
<keyword evidence="8" id="KW-0560">Oxidoreductase</keyword>
<comment type="subcellular location">
    <subcellularLocation>
        <location evidence="2">Membrane</location>
        <topology evidence="2">Single-pass membrane protein</topology>
    </subcellularLocation>
</comment>
<evidence type="ECO:0000256" key="4">
    <source>
        <dbReference type="ARBA" id="ARBA00022617"/>
    </source>
</evidence>
<evidence type="ECO:0000256" key="7">
    <source>
        <dbReference type="ARBA" id="ARBA00022989"/>
    </source>
</evidence>
<accession>A0ABR1JFE7</accession>
<evidence type="ECO:0000256" key="9">
    <source>
        <dbReference type="ARBA" id="ARBA00023004"/>
    </source>
</evidence>
<keyword evidence="7" id="KW-1133">Transmembrane helix</keyword>
<sequence>MIRIFPLFVAVLIVYTFFRRSRRPRLPLPPGPKGLPILGDAFSAINSPKADSVRPRWAYYLDLSRKYRSDIVHINILGDHTVVLNSVKAINELLEKRSALYSDRPAMHMFKDLVG</sequence>
<dbReference type="InterPro" id="IPR036396">
    <property type="entry name" value="Cyt_P450_sf"/>
</dbReference>
<evidence type="ECO:0000313" key="13">
    <source>
        <dbReference type="Proteomes" id="UP001498398"/>
    </source>
</evidence>
<evidence type="ECO:0000256" key="10">
    <source>
        <dbReference type="ARBA" id="ARBA00023033"/>
    </source>
</evidence>
<dbReference type="EMBL" id="JBANRG010000023">
    <property type="protein sequence ID" value="KAK7455191.1"/>
    <property type="molecule type" value="Genomic_DNA"/>
</dbReference>
<evidence type="ECO:0000256" key="8">
    <source>
        <dbReference type="ARBA" id="ARBA00023002"/>
    </source>
</evidence>
<protein>
    <recommendedName>
        <fullName evidence="14">Cytochrome P450</fullName>
    </recommendedName>
</protein>
<dbReference type="Proteomes" id="UP001498398">
    <property type="component" value="Unassembled WGS sequence"/>
</dbReference>
<keyword evidence="10" id="KW-0503">Monooxygenase</keyword>
<name>A0ABR1JFE7_9AGAR</name>
<dbReference type="InterPro" id="IPR050364">
    <property type="entry name" value="Cytochrome_P450_fung"/>
</dbReference>
<keyword evidence="4" id="KW-0349">Heme</keyword>
<gene>
    <name evidence="12" type="ORF">VKT23_011063</name>
</gene>
<evidence type="ECO:0000313" key="12">
    <source>
        <dbReference type="EMBL" id="KAK7455191.1"/>
    </source>
</evidence>